<dbReference type="PIR" id="S72920">
    <property type="entry name" value="S72920"/>
</dbReference>
<accession>Q49827</accession>
<name>Q49827_MYCLR</name>
<protein>
    <submittedName>
        <fullName evidence="2">B2168_F2_94</fullName>
    </submittedName>
</protein>
<dbReference type="EMBL" id="U00018">
    <property type="protein sequence ID" value="AAA17256.1"/>
    <property type="molecule type" value="Genomic_DNA"/>
</dbReference>
<feature type="region of interest" description="Disordered" evidence="1">
    <location>
        <begin position="68"/>
        <end position="94"/>
    </location>
</feature>
<dbReference type="AlphaFoldDB" id="Q49827"/>
<feature type="compositionally biased region" description="Basic and acidic residues" evidence="1">
    <location>
        <begin position="77"/>
        <end position="94"/>
    </location>
</feature>
<proteinExistence type="predicted"/>
<evidence type="ECO:0000313" key="2">
    <source>
        <dbReference type="EMBL" id="AAA17256.1"/>
    </source>
</evidence>
<reference evidence="2" key="2">
    <citation type="submission" date="1994-03" db="EMBL/GenBank/DDBJ databases">
        <authorList>
            <person name="Robison K."/>
        </authorList>
    </citation>
    <scope>NUCLEOTIDE SEQUENCE</scope>
</reference>
<evidence type="ECO:0000256" key="1">
    <source>
        <dbReference type="SAM" id="MobiDB-lite"/>
    </source>
</evidence>
<organism evidence="2">
    <name type="scientific">Mycobacterium leprae</name>
    <dbReference type="NCBI Taxonomy" id="1769"/>
    <lineage>
        <taxon>Bacteria</taxon>
        <taxon>Bacillati</taxon>
        <taxon>Actinomycetota</taxon>
        <taxon>Actinomycetes</taxon>
        <taxon>Mycobacteriales</taxon>
        <taxon>Mycobacteriaceae</taxon>
        <taxon>Mycobacterium</taxon>
    </lineage>
</organism>
<reference evidence="2" key="1">
    <citation type="submission" date="1994-01" db="EMBL/GenBank/DDBJ databases">
        <authorList>
            <person name="Smith D.R."/>
        </authorList>
    </citation>
    <scope>NUCLEOTIDE SEQUENCE</scope>
</reference>
<sequence>MQLCDLPVLHQPKTTARAQEMSHLAYRAQAASFGSFGGALLPEERVSPSRARLVTRVDRYLTQLTAPARAGGAHRASLADRDEPLDHRPTAVAT</sequence>